<name>A0AAE0IAI9_9PEZI</name>
<dbReference type="AlphaFoldDB" id="A0AAE0IAI9"/>
<feature type="transmembrane region" description="Helical" evidence="1">
    <location>
        <begin position="67"/>
        <end position="86"/>
    </location>
</feature>
<keyword evidence="1" id="KW-0472">Membrane</keyword>
<proteinExistence type="predicted"/>
<reference evidence="2" key="2">
    <citation type="submission" date="2023-06" db="EMBL/GenBank/DDBJ databases">
        <authorList>
            <consortium name="Lawrence Berkeley National Laboratory"/>
            <person name="Haridas S."/>
            <person name="Hensen N."/>
            <person name="Bonometti L."/>
            <person name="Westerberg I."/>
            <person name="Brannstrom I.O."/>
            <person name="Guillou S."/>
            <person name="Cros-Aarteil S."/>
            <person name="Calhoun S."/>
            <person name="Kuo A."/>
            <person name="Mondo S."/>
            <person name="Pangilinan J."/>
            <person name="Riley R."/>
            <person name="Labutti K."/>
            <person name="Andreopoulos B."/>
            <person name="Lipzen A."/>
            <person name="Chen C."/>
            <person name="Yanf M."/>
            <person name="Daum C."/>
            <person name="Ng V."/>
            <person name="Clum A."/>
            <person name="Steindorff A."/>
            <person name="Ohm R."/>
            <person name="Martin F."/>
            <person name="Silar P."/>
            <person name="Natvig D."/>
            <person name="Lalanne C."/>
            <person name="Gautier V."/>
            <person name="Ament-Velasquez S.L."/>
            <person name="Kruys A."/>
            <person name="Hutchinson M.I."/>
            <person name="Powell A.J."/>
            <person name="Barry K."/>
            <person name="Miller A.N."/>
            <person name="Grigoriev I.V."/>
            <person name="Debuchy R."/>
            <person name="Gladieux P."/>
            <person name="Thoren M.H."/>
            <person name="Johannesson H."/>
        </authorList>
    </citation>
    <scope>NUCLEOTIDE SEQUENCE</scope>
    <source>
        <strain evidence="2">SMH4131-1</strain>
    </source>
</reference>
<keyword evidence="1" id="KW-1133">Transmembrane helix</keyword>
<reference evidence="2" key="1">
    <citation type="journal article" date="2023" name="Mol. Phylogenet. Evol.">
        <title>Genome-scale phylogeny and comparative genomics of the fungal order Sordariales.</title>
        <authorList>
            <person name="Hensen N."/>
            <person name="Bonometti L."/>
            <person name="Westerberg I."/>
            <person name="Brannstrom I.O."/>
            <person name="Guillou S."/>
            <person name="Cros-Aarteil S."/>
            <person name="Calhoun S."/>
            <person name="Haridas S."/>
            <person name="Kuo A."/>
            <person name="Mondo S."/>
            <person name="Pangilinan J."/>
            <person name="Riley R."/>
            <person name="LaButti K."/>
            <person name="Andreopoulos B."/>
            <person name="Lipzen A."/>
            <person name="Chen C."/>
            <person name="Yan M."/>
            <person name="Daum C."/>
            <person name="Ng V."/>
            <person name="Clum A."/>
            <person name="Steindorff A."/>
            <person name="Ohm R.A."/>
            <person name="Martin F."/>
            <person name="Silar P."/>
            <person name="Natvig D.O."/>
            <person name="Lalanne C."/>
            <person name="Gautier V."/>
            <person name="Ament-Velasquez S.L."/>
            <person name="Kruys A."/>
            <person name="Hutchinson M.I."/>
            <person name="Powell A.J."/>
            <person name="Barry K."/>
            <person name="Miller A.N."/>
            <person name="Grigoriev I.V."/>
            <person name="Debuchy R."/>
            <person name="Gladieux P."/>
            <person name="Hiltunen Thoren M."/>
            <person name="Johannesson H."/>
        </authorList>
    </citation>
    <scope>NUCLEOTIDE SEQUENCE</scope>
    <source>
        <strain evidence="2">SMH4131-1</strain>
    </source>
</reference>
<accession>A0AAE0IAI9</accession>
<keyword evidence="1" id="KW-0812">Transmembrane</keyword>
<comment type="caution">
    <text evidence="2">The sequence shown here is derived from an EMBL/GenBank/DDBJ whole genome shotgun (WGS) entry which is preliminary data.</text>
</comment>
<sequence length="123" mass="13827">MSSWRLKTSRRASGRCVGRGVVVRVPARYQKLPPHYSRFRALVSVVGVQALLGFTIVSSAYSSSIGWSRLVCCWETSVGVSIFIWLRPGLRLVQLHVIISKYQYSVHVRLCLVHLSLSNVNIV</sequence>
<dbReference type="Proteomes" id="UP001286456">
    <property type="component" value="Unassembled WGS sequence"/>
</dbReference>
<dbReference type="EMBL" id="JAUEPO010000005">
    <property type="protein sequence ID" value="KAK3321344.1"/>
    <property type="molecule type" value="Genomic_DNA"/>
</dbReference>
<keyword evidence="3" id="KW-1185">Reference proteome</keyword>
<evidence type="ECO:0000256" key="1">
    <source>
        <dbReference type="SAM" id="Phobius"/>
    </source>
</evidence>
<protein>
    <submittedName>
        <fullName evidence="2">Uncharacterized protein</fullName>
    </submittedName>
</protein>
<gene>
    <name evidence="2" type="ORF">B0T19DRAFT_264031</name>
</gene>
<evidence type="ECO:0000313" key="3">
    <source>
        <dbReference type="Proteomes" id="UP001286456"/>
    </source>
</evidence>
<organism evidence="2 3">
    <name type="scientific">Cercophora scortea</name>
    <dbReference type="NCBI Taxonomy" id="314031"/>
    <lineage>
        <taxon>Eukaryota</taxon>
        <taxon>Fungi</taxon>
        <taxon>Dikarya</taxon>
        <taxon>Ascomycota</taxon>
        <taxon>Pezizomycotina</taxon>
        <taxon>Sordariomycetes</taxon>
        <taxon>Sordariomycetidae</taxon>
        <taxon>Sordariales</taxon>
        <taxon>Lasiosphaeriaceae</taxon>
        <taxon>Cercophora</taxon>
    </lineage>
</organism>
<evidence type="ECO:0000313" key="2">
    <source>
        <dbReference type="EMBL" id="KAK3321344.1"/>
    </source>
</evidence>
<feature type="transmembrane region" description="Helical" evidence="1">
    <location>
        <begin position="41"/>
        <end position="61"/>
    </location>
</feature>